<reference evidence="5" key="1">
    <citation type="submission" date="2016-09" db="EMBL/GenBank/DDBJ databases">
        <authorList>
            <person name="Greninger A.L."/>
            <person name="Jerome K.R."/>
            <person name="Mcnair B."/>
            <person name="Wallis C."/>
            <person name="Fang F."/>
        </authorList>
    </citation>
    <scope>NUCLEOTIDE SEQUENCE [LARGE SCALE GENOMIC DNA]</scope>
    <source>
        <strain evidence="5">M7</strain>
    </source>
</reference>
<gene>
    <name evidence="4" type="ORF">BHQ17_04655</name>
</gene>
<dbReference type="PANTHER" id="PTHR43788">
    <property type="entry name" value="DNA2/NAM7 HELICASE FAMILY MEMBER"/>
    <property type="match status" value="1"/>
</dbReference>
<dbReference type="Gene3D" id="2.30.30.940">
    <property type="match status" value="1"/>
</dbReference>
<organism evidence="4 5">
    <name type="scientific">Mycolicibacterium holsaticum</name>
    <dbReference type="NCBI Taxonomy" id="152142"/>
    <lineage>
        <taxon>Bacteria</taxon>
        <taxon>Bacillati</taxon>
        <taxon>Actinomycetota</taxon>
        <taxon>Actinomycetes</taxon>
        <taxon>Mycobacteriales</taxon>
        <taxon>Mycobacteriaceae</taxon>
        <taxon>Mycolicibacterium</taxon>
    </lineage>
</organism>
<dbReference type="SUPFAM" id="SSF52540">
    <property type="entry name" value="P-loop containing nucleoside triphosphate hydrolases"/>
    <property type="match status" value="2"/>
</dbReference>
<dbReference type="InterPro" id="IPR027417">
    <property type="entry name" value="P-loop_NTPase"/>
</dbReference>
<evidence type="ECO:0000313" key="5">
    <source>
        <dbReference type="Proteomes" id="UP000094243"/>
    </source>
</evidence>
<dbReference type="GO" id="GO:0006310">
    <property type="term" value="P:DNA recombination"/>
    <property type="evidence" value="ECO:0007669"/>
    <property type="project" value="TreeGrafter"/>
</dbReference>
<dbReference type="Proteomes" id="UP000094243">
    <property type="component" value="Unassembled WGS sequence"/>
</dbReference>
<protein>
    <submittedName>
        <fullName evidence="4">TrwC relaxase</fullName>
    </submittedName>
</protein>
<dbReference type="OrthoDB" id="4524286at2"/>
<dbReference type="SMART" id="SM00382">
    <property type="entry name" value="AAA"/>
    <property type="match status" value="1"/>
</dbReference>
<dbReference type="EMBL" id="MIGZ01000016">
    <property type="protein sequence ID" value="ODQ95575.1"/>
    <property type="molecule type" value="Genomic_DNA"/>
</dbReference>
<feature type="domain" description="AAA+ ATPase" evidence="3">
    <location>
        <begin position="610"/>
        <end position="739"/>
    </location>
</feature>
<evidence type="ECO:0000256" key="2">
    <source>
        <dbReference type="ARBA" id="ARBA00022840"/>
    </source>
</evidence>
<proteinExistence type="predicted"/>
<dbReference type="RefSeq" id="WP_069404060.1">
    <property type="nucleotide sequence ID" value="NZ_MIGZ01000016.1"/>
</dbReference>
<keyword evidence="2" id="KW-0067">ATP-binding</keyword>
<dbReference type="InterPro" id="IPR050534">
    <property type="entry name" value="Coronavir_polyprotein_1ab"/>
</dbReference>
<dbReference type="GO" id="GO:0005524">
    <property type="term" value="F:ATP binding"/>
    <property type="evidence" value="ECO:0007669"/>
    <property type="project" value="UniProtKB-KW"/>
</dbReference>
<dbReference type="SUPFAM" id="SSF55464">
    <property type="entry name" value="Origin of replication-binding domain, RBD-like"/>
    <property type="match status" value="1"/>
</dbReference>
<dbReference type="PANTHER" id="PTHR43788:SF6">
    <property type="entry name" value="DNA HELICASE B"/>
    <property type="match status" value="1"/>
</dbReference>
<dbReference type="GO" id="GO:0009338">
    <property type="term" value="C:exodeoxyribonuclease V complex"/>
    <property type="evidence" value="ECO:0007669"/>
    <property type="project" value="TreeGrafter"/>
</dbReference>
<evidence type="ECO:0000256" key="1">
    <source>
        <dbReference type="ARBA" id="ARBA00022741"/>
    </source>
</evidence>
<accession>A0A1E3S074</accession>
<keyword evidence="1" id="KW-0547">Nucleotide-binding</keyword>
<dbReference type="NCBIfam" id="NF041492">
    <property type="entry name" value="MobF"/>
    <property type="match status" value="1"/>
</dbReference>
<dbReference type="Pfam" id="PF13604">
    <property type="entry name" value="AAA_30"/>
    <property type="match status" value="1"/>
</dbReference>
<sequence>MGIHKLTAGTGYLYLVRQVAAHDRTHSGPESLGDYYSSKGETPGRWAGRGLAGLAAGMEHRVYTDQGAELWNVEAGSEVTEDQMKNLFGLGVHPNATPLARHLIAEGASRNGALAAVKLGRPFHVNAGETPLQQRLAVAFRDHNVSLGKHWNAAIDEEQRAVMRTRIATEMFEEEHGRPPADERELTGYIARGTRQLTTSVAGYDMTYTPVKSVSALYALAPLRIAEIIEKCHTRAVEDAQDYLQDHAAYTRIGAQGIAQVDTDGFIAAHFLHRDTRASDPGLHTHVAVSNKVRARGTDGIWRWYALDGRPLYASTVAASELYNTRLEAYLGAELGMQFAARGHTPEGKREVREVVGVSPELIELWSSRRAAIDAEYAVLAKKFQAEHGREPTTPESIALFQQANLATRAAKHEPRSLAEQRQEWRAQAIGLLGDEQSLNAMLGRCLGGAARTAAPITSEWMTTQAQRVIATVSQSRSTWQRTHVLAEALRVIRSSGHANTEGLAAQIADLALSEPLSVRHASSPDTDLGEPDVLRRRDGSSVYRLAGSQTYTSAEILAAEQRILAAATLTDGRRVDSTDVEMALLSQAAHRRELNAGQAELVRQMASRGQRVMLALAPAGAGKTTAMAALARAWEDSGGTVIGLSPSASAAQILRAEIDIDVADTVDKFNWLHTNPHADASDPAREWFDRIDENTLLVIDEAGKAGTLALDSVIAAALARGASVRLIGDDKQLASISAGGVLRDLAHSSGAITLSQVMRFASPSEAQAGLALREGDPSGIAFYIDHQRVHVGTDAMALDMAFEAWREDNDQGQHSLLLAPTHDLVSELNERARLHRLTSLGEDVPTVEAQLASGARASIGDIVFTKKNARMLTVGTNDFVRNGYRWEVTAVDTDGSLTVTHLESGIHRHLPAAYVRAHVTLGYAATIDSAQGATARHRCHTVGSDRLSRQQIYTALSRGVQENHIYFSTAENDPHRILTPKATHPDTAVDVLTRALARDAAQVSATSLARETADPRRRLAAATQMYGHAVGAAAEQLLTPTEHAALDRRAEEILPGLTTATAWPVLRQHLSLIAANGYNPLKRLAAVVNAGDFGDASDPAAVIDWRLDPSGAHSGGTGPLPWLAAIPSRLRDDPHWGPYLSRRAELVRELDTAVRAEAAAWTPTTAPRWARPIVGADTDLAADLAVFRASVDVDDADTRITGTEQYPARLRAAQRRLENRCAAVIGANDTHRRYNKLVDSIDPRLRTDPFWPQLASHLAQASRTGVDIKQLLLKATAERPLPDELPAAALWWRLCGTLSPAFLETANNGLRPDWLPDLHTVFGSALAETIAADPAFPALVTAIAIADPQRWQPLDLLHVAAEHLADADAALRHHIRPDEYARLLTYSIDLFTTDNPYDHDIPTPEHPPLTDEEYEELQHRHPDPQRPHPTIEPLVLTDALSDSNVLAAALGFHDDLPADPYEDTWLAPPDDHSVVADEDYYELDFDSLSTTRPAPAAALAAAQADVLDLRKQYNDAVAAYETLTAQVQSTAGGPAVEAAKDTIAEMRLRADADRPYLAAVEAVLDRWHDDDEAYTTNLALIEAAQQDYDRLRSAEDSDPLDVASAAQYLNFLTTVALPEQTPAERWHSALREATEQRAAAAGGAENIVTHADVDALIAERRAEDNRLVSARRAELRRLLDQLMDAESAAAHAFAHAQTRTAEHIIEQLPTITTELRVLAAAGHNTFQAPLRLDPTSLSKLSPIPAAALTAVAANPFVITPVTATDRAELLPQLAILEAAAAAQDRRIVWGAPARVLDDPTDCALHPEAIDASTLRLDPATTASGTIVVIDHAQHMTPTDICELAESAQNADARLLLIDTDPRPWSTAPSAPLLRLLNKDLPWARTLSATQAGPTRHTPSEAPDLQAALTQASTLAPDQRTPEINGAVEEYQQLVQRHRSAHGVSDRLQNIGVSSARSLDRQAE</sequence>
<dbReference type="InterPro" id="IPR003593">
    <property type="entry name" value="AAA+_ATPase"/>
</dbReference>
<evidence type="ECO:0000313" key="4">
    <source>
        <dbReference type="EMBL" id="ODQ95575.1"/>
    </source>
</evidence>
<name>A0A1E3S074_9MYCO</name>
<dbReference type="InterPro" id="IPR014862">
    <property type="entry name" value="TrwC"/>
</dbReference>
<dbReference type="Pfam" id="PF08751">
    <property type="entry name" value="TrwC"/>
    <property type="match status" value="1"/>
</dbReference>
<comment type="caution">
    <text evidence="4">The sequence shown here is derived from an EMBL/GenBank/DDBJ whole genome shotgun (WGS) entry which is preliminary data.</text>
</comment>
<dbReference type="GO" id="GO:0017116">
    <property type="term" value="F:single-stranded DNA helicase activity"/>
    <property type="evidence" value="ECO:0007669"/>
    <property type="project" value="TreeGrafter"/>
</dbReference>
<dbReference type="Gene3D" id="3.40.50.300">
    <property type="entry name" value="P-loop containing nucleotide triphosphate hydrolases"/>
    <property type="match status" value="2"/>
</dbReference>
<keyword evidence="5" id="KW-1185">Reference proteome</keyword>
<evidence type="ECO:0000259" key="3">
    <source>
        <dbReference type="SMART" id="SM00382"/>
    </source>
</evidence>